<accession>A0ABU2NJI0</accession>
<sequence>MTTTEQGSGASDIGRSTIKIRKVTHWQPNFSLSGPGEPGTYLFQLVLDNGASEVVLTVNVDDADNLFDWLSASSEVFYDLEREVIVFGVRPV</sequence>
<dbReference type="Proteomes" id="UP001183202">
    <property type="component" value="Unassembled WGS sequence"/>
</dbReference>
<dbReference type="RefSeq" id="WP_311560090.1">
    <property type="nucleotide sequence ID" value="NZ_JAVREJ010000036.1"/>
</dbReference>
<name>A0ABU2NJI0_9PSEU</name>
<reference evidence="2" key="1">
    <citation type="submission" date="2023-07" db="EMBL/GenBank/DDBJ databases">
        <title>30 novel species of actinomycetes from the DSMZ collection.</title>
        <authorList>
            <person name="Nouioui I."/>
        </authorList>
    </citation>
    <scope>NUCLEOTIDE SEQUENCE [LARGE SCALE GENOMIC DNA]</scope>
    <source>
        <strain evidence="2">DSM 45834</strain>
    </source>
</reference>
<gene>
    <name evidence="1" type="ORF">RM445_29200</name>
</gene>
<evidence type="ECO:0000313" key="2">
    <source>
        <dbReference type="Proteomes" id="UP001183202"/>
    </source>
</evidence>
<dbReference type="EMBL" id="JAVREJ010000036">
    <property type="protein sequence ID" value="MDT0353578.1"/>
    <property type="molecule type" value="Genomic_DNA"/>
</dbReference>
<proteinExistence type="predicted"/>
<comment type="caution">
    <text evidence="1">The sequence shown here is derived from an EMBL/GenBank/DDBJ whole genome shotgun (WGS) entry which is preliminary data.</text>
</comment>
<protein>
    <submittedName>
        <fullName evidence="1">Uncharacterized protein</fullName>
    </submittedName>
</protein>
<keyword evidence="2" id="KW-1185">Reference proteome</keyword>
<organism evidence="1 2">
    <name type="scientific">Pseudonocardia charpentierae</name>
    <dbReference type="NCBI Taxonomy" id="3075545"/>
    <lineage>
        <taxon>Bacteria</taxon>
        <taxon>Bacillati</taxon>
        <taxon>Actinomycetota</taxon>
        <taxon>Actinomycetes</taxon>
        <taxon>Pseudonocardiales</taxon>
        <taxon>Pseudonocardiaceae</taxon>
        <taxon>Pseudonocardia</taxon>
    </lineage>
</organism>
<evidence type="ECO:0000313" key="1">
    <source>
        <dbReference type="EMBL" id="MDT0353578.1"/>
    </source>
</evidence>